<reference evidence="3 4" key="1">
    <citation type="submission" date="2020-04" db="EMBL/GenBank/DDBJ databases">
        <title>Staphylococcus species from domestic dog.</title>
        <authorList>
            <person name="Paterson G.K."/>
        </authorList>
    </citation>
    <scope>NUCLEOTIDE SEQUENCE [LARGE SCALE GENOMIC DNA]</scope>
    <source>
        <strain evidence="3 4">H16/1A</strain>
    </source>
</reference>
<dbReference type="PIRSF" id="PIRSF026631">
    <property type="entry name" value="UCP026631"/>
    <property type="match status" value="1"/>
</dbReference>
<dbReference type="PANTHER" id="PTHR34473">
    <property type="entry name" value="UPF0699 TRANSMEMBRANE PROTEIN YDBS"/>
    <property type="match status" value="1"/>
</dbReference>
<feature type="transmembrane region" description="Helical" evidence="1">
    <location>
        <begin position="46"/>
        <end position="65"/>
    </location>
</feature>
<comment type="caution">
    <text evidence="3">The sequence shown here is derived from an EMBL/GenBank/DDBJ whole genome shotgun (WGS) entry which is preliminary data.</text>
</comment>
<dbReference type="Proteomes" id="UP000751852">
    <property type="component" value="Unassembled WGS sequence"/>
</dbReference>
<evidence type="ECO:0000259" key="2">
    <source>
        <dbReference type="Pfam" id="PF03703"/>
    </source>
</evidence>
<proteinExistence type="predicted"/>
<feature type="transmembrane region" description="Helical" evidence="1">
    <location>
        <begin position="12"/>
        <end position="34"/>
    </location>
</feature>
<dbReference type="Pfam" id="PF03703">
    <property type="entry name" value="bPH_2"/>
    <property type="match status" value="2"/>
</dbReference>
<dbReference type="RefSeq" id="WP_198618269.1">
    <property type="nucleotide sequence ID" value="NZ_JABANU010000018.1"/>
</dbReference>
<feature type="domain" description="YdbS-like PH" evidence="2">
    <location>
        <begin position="261"/>
        <end position="349"/>
    </location>
</feature>
<protein>
    <submittedName>
        <fullName evidence="3">PH domain-containing protein</fullName>
    </submittedName>
</protein>
<feature type="transmembrane region" description="Helical" evidence="1">
    <location>
        <begin position="189"/>
        <end position="214"/>
    </location>
</feature>
<dbReference type="EMBL" id="JABANU010000018">
    <property type="protein sequence ID" value="MBI5975492.1"/>
    <property type="molecule type" value="Genomic_DNA"/>
</dbReference>
<gene>
    <name evidence="3" type="ORF">HHH54_07730</name>
</gene>
<sequence>MYKPQKLHPISYIMGIVDVIKRNFFIIVVFLFFQLKSFDFTNLKQLIVPGIIGVFLLFGFIMNSIKVYRTRFWIEGEHFIVTSGLLNHERRELNIRRIQSIDTTENIVQQLMKGVKLIVKTPSDGIELETITRTQSEAIRRELEYVKHQILEETREESIDDGVSETDQPLVRQQSSANDIHLFHLSKRYLLFMAMTSNALLVALAAIGPIIGAIDDLIPWGSLTRHIDSVFHMMIDTTIILIIIGLILSYGLGVVINFIRYFGFSLTRNGDLLHVRYGLFNVKQMTVPLSRIQAVFEKQSVIQRLFGFTSFHLMITSDMQVKLDDETIEGNVMILPFIKRKEALSILKTLVPSTSFDTVNEGLPWRGFHRRFWVHSLVLLGVGAIFHYYSLKWFWIPIGILIVLLILRSLLSVLKDGIKLKSDEIIVRQLKMMTFETTYVHRNKILGFEKINHPLMKRAHLSHFNYIIASGASEHRFGLKFVESSEVQQCFDWYIGGEDHV</sequence>
<keyword evidence="1" id="KW-0472">Membrane</keyword>
<feature type="domain" description="YdbS-like PH" evidence="2">
    <location>
        <begin position="68"/>
        <end position="142"/>
    </location>
</feature>
<name>A0ABS0T9Z1_9STAP</name>
<evidence type="ECO:0000256" key="1">
    <source>
        <dbReference type="SAM" id="Phobius"/>
    </source>
</evidence>
<accession>A0ABS0T9Z1</accession>
<feature type="transmembrane region" description="Helical" evidence="1">
    <location>
        <begin position="372"/>
        <end position="389"/>
    </location>
</feature>
<feature type="transmembrane region" description="Helical" evidence="1">
    <location>
        <begin position="234"/>
        <end position="259"/>
    </location>
</feature>
<dbReference type="InterPro" id="IPR005182">
    <property type="entry name" value="YdbS-like_PH"/>
</dbReference>
<evidence type="ECO:0000313" key="3">
    <source>
        <dbReference type="EMBL" id="MBI5975492.1"/>
    </source>
</evidence>
<keyword evidence="1" id="KW-1133">Transmembrane helix</keyword>
<dbReference type="InterPro" id="IPR014529">
    <property type="entry name" value="UCP026631"/>
</dbReference>
<keyword evidence="4" id="KW-1185">Reference proteome</keyword>
<organism evidence="3 4">
    <name type="scientific">Staphylococcus canis</name>
    <dbReference type="NCBI Taxonomy" id="2724942"/>
    <lineage>
        <taxon>Bacteria</taxon>
        <taxon>Bacillati</taxon>
        <taxon>Bacillota</taxon>
        <taxon>Bacilli</taxon>
        <taxon>Bacillales</taxon>
        <taxon>Staphylococcaceae</taxon>
        <taxon>Staphylococcus</taxon>
    </lineage>
</organism>
<keyword evidence="1" id="KW-0812">Transmembrane</keyword>
<dbReference type="PANTHER" id="PTHR34473:SF2">
    <property type="entry name" value="UPF0699 TRANSMEMBRANE PROTEIN YDBT"/>
    <property type="match status" value="1"/>
</dbReference>
<evidence type="ECO:0000313" key="4">
    <source>
        <dbReference type="Proteomes" id="UP000751852"/>
    </source>
</evidence>
<feature type="transmembrane region" description="Helical" evidence="1">
    <location>
        <begin position="395"/>
        <end position="414"/>
    </location>
</feature>